<evidence type="ECO:0000313" key="7">
    <source>
        <dbReference type="Proteomes" id="UP000308197"/>
    </source>
</evidence>
<evidence type="ECO:0000256" key="3">
    <source>
        <dbReference type="PROSITE-ProRule" id="PRU10141"/>
    </source>
</evidence>
<evidence type="ECO:0000256" key="1">
    <source>
        <dbReference type="ARBA" id="ARBA00022741"/>
    </source>
</evidence>
<dbReference type="PANTHER" id="PTHR24348">
    <property type="entry name" value="SERINE/THREONINE-PROTEIN KINASE UNC-51-RELATED"/>
    <property type="match status" value="1"/>
</dbReference>
<dbReference type="SMART" id="SM00220">
    <property type="entry name" value="S_TKc"/>
    <property type="match status" value="1"/>
</dbReference>
<dbReference type="InterPro" id="IPR045269">
    <property type="entry name" value="Atg1-like"/>
</dbReference>
<keyword evidence="7" id="KW-1185">Reference proteome</keyword>
<proteinExistence type="predicted"/>
<dbReference type="Proteomes" id="UP000308197">
    <property type="component" value="Unassembled WGS sequence"/>
</dbReference>
<evidence type="ECO:0000313" key="6">
    <source>
        <dbReference type="EMBL" id="TFK90317.1"/>
    </source>
</evidence>
<feature type="compositionally biased region" description="Polar residues" evidence="4">
    <location>
        <begin position="400"/>
        <end position="414"/>
    </location>
</feature>
<sequence>MPAISNVMPDFSLMQLDSGRYQLLAPLGSGAFGVVYRARERIPHAPHFVSRAIKLVPRAHPNSSRGYRQQREATLHRMVSGHPNVISLLRVIRDEHFIYYVMDYCPGGDLFRAIRKKHAFARNDALVKQVFLQILDGVESLHAKGVFHRDLKPENILVSEDCTRAWIGDFGLATQQKQSTAFNTGSRYFMSPECIDCDDVLYPYNTWRSDMWALGMILLNLVTGRHPWHKALLKDPDFRAYFENSEQLRTIFPISTGLNDLLHGVLTMVPDDCISLDEFRKGIRDMDTFWMSEQEIEASGEIVQYVWNSYQPAKGVQLPRQIQTSTADSDESEGDVLASETSSESSNSLTDDSDDSDERVEQGVPTRTLAEAEEGRLREPETPAPPNSPEHPSDPETETKTAVASTPLSRTLSSAEFPIRGRGHVRRKPAPHYSATDDSEWPVTPPMRPQELPEVAIAAPLEDEVLQVERAAVARVTEPEKKGPSIQAKVTNFLRGLVPGRL</sequence>
<keyword evidence="6" id="KW-0808">Transferase</keyword>
<keyword evidence="6" id="KW-0418">Kinase</keyword>
<dbReference type="GO" id="GO:0005737">
    <property type="term" value="C:cytoplasm"/>
    <property type="evidence" value="ECO:0007669"/>
    <property type="project" value="TreeGrafter"/>
</dbReference>
<dbReference type="InterPro" id="IPR008271">
    <property type="entry name" value="Ser/Thr_kinase_AS"/>
</dbReference>
<keyword evidence="1 3" id="KW-0547">Nucleotide-binding</keyword>
<dbReference type="PANTHER" id="PTHR24348:SF68">
    <property type="entry name" value="SERINE_THREONINE-PROTEIN KINASE ATG1C"/>
    <property type="match status" value="1"/>
</dbReference>
<dbReference type="GO" id="GO:0005524">
    <property type="term" value="F:ATP binding"/>
    <property type="evidence" value="ECO:0007669"/>
    <property type="project" value="UniProtKB-UniRule"/>
</dbReference>
<dbReference type="PROSITE" id="PS50011">
    <property type="entry name" value="PROTEIN_KINASE_DOM"/>
    <property type="match status" value="1"/>
</dbReference>
<feature type="compositionally biased region" description="Low complexity" evidence="4">
    <location>
        <begin position="339"/>
        <end position="350"/>
    </location>
</feature>
<evidence type="ECO:0000256" key="2">
    <source>
        <dbReference type="ARBA" id="ARBA00022840"/>
    </source>
</evidence>
<organism evidence="6 7">
    <name type="scientific">Polyporus arcularius HHB13444</name>
    <dbReference type="NCBI Taxonomy" id="1314778"/>
    <lineage>
        <taxon>Eukaryota</taxon>
        <taxon>Fungi</taxon>
        <taxon>Dikarya</taxon>
        <taxon>Basidiomycota</taxon>
        <taxon>Agaricomycotina</taxon>
        <taxon>Agaricomycetes</taxon>
        <taxon>Polyporales</taxon>
        <taxon>Polyporaceae</taxon>
        <taxon>Polyporus</taxon>
    </lineage>
</organism>
<dbReference type="InterPro" id="IPR011009">
    <property type="entry name" value="Kinase-like_dom_sf"/>
</dbReference>
<feature type="domain" description="Protein kinase" evidence="5">
    <location>
        <begin position="21"/>
        <end position="290"/>
    </location>
</feature>
<dbReference type="GO" id="GO:0010506">
    <property type="term" value="P:regulation of autophagy"/>
    <property type="evidence" value="ECO:0007669"/>
    <property type="project" value="InterPro"/>
</dbReference>
<evidence type="ECO:0000256" key="4">
    <source>
        <dbReference type="SAM" id="MobiDB-lite"/>
    </source>
</evidence>
<feature type="region of interest" description="Disordered" evidence="4">
    <location>
        <begin position="321"/>
        <end position="448"/>
    </location>
</feature>
<name>A0A5C3PMM3_9APHY</name>
<feature type="compositionally biased region" description="Basic residues" evidence="4">
    <location>
        <begin position="421"/>
        <end position="430"/>
    </location>
</feature>
<accession>A0A5C3PMM3</accession>
<dbReference type="InParanoid" id="A0A5C3PMM3"/>
<evidence type="ECO:0000259" key="5">
    <source>
        <dbReference type="PROSITE" id="PS50011"/>
    </source>
</evidence>
<gene>
    <name evidence="6" type="ORF">K466DRAFT_543609</name>
</gene>
<dbReference type="EMBL" id="ML211049">
    <property type="protein sequence ID" value="TFK90317.1"/>
    <property type="molecule type" value="Genomic_DNA"/>
</dbReference>
<dbReference type="Gene3D" id="1.10.510.10">
    <property type="entry name" value="Transferase(Phosphotransferase) domain 1"/>
    <property type="match status" value="1"/>
</dbReference>
<dbReference type="Pfam" id="PF00069">
    <property type="entry name" value="Pkinase"/>
    <property type="match status" value="1"/>
</dbReference>
<dbReference type="InterPro" id="IPR017441">
    <property type="entry name" value="Protein_kinase_ATP_BS"/>
</dbReference>
<dbReference type="STRING" id="1314778.A0A5C3PMM3"/>
<dbReference type="GO" id="GO:0004674">
    <property type="term" value="F:protein serine/threonine kinase activity"/>
    <property type="evidence" value="ECO:0007669"/>
    <property type="project" value="InterPro"/>
</dbReference>
<dbReference type="SUPFAM" id="SSF56112">
    <property type="entry name" value="Protein kinase-like (PK-like)"/>
    <property type="match status" value="1"/>
</dbReference>
<keyword evidence="2 3" id="KW-0067">ATP-binding</keyword>
<dbReference type="AlphaFoldDB" id="A0A5C3PMM3"/>
<dbReference type="PROSITE" id="PS00108">
    <property type="entry name" value="PROTEIN_KINASE_ST"/>
    <property type="match status" value="1"/>
</dbReference>
<feature type="binding site" evidence="3">
    <location>
        <position position="54"/>
    </location>
    <ligand>
        <name>ATP</name>
        <dbReference type="ChEBI" id="CHEBI:30616"/>
    </ligand>
</feature>
<dbReference type="PROSITE" id="PS00107">
    <property type="entry name" value="PROTEIN_KINASE_ATP"/>
    <property type="match status" value="1"/>
</dbReference>
<dbReference type="InterPro" id="IPR000719">
    <property type="entry name" value="Prot_kinase_dom"/>
</dbReference>
<protein>
    <submittedName>
        <fullName evidence="6">Kinase-like protein</fullName>
    </submittedName>
</protein>
<reference evidence="6 7" key="1">
    <citation type="journal article" date="2019" name="Nat. Ecol. Evol.">
        <title>Megaphylogeny resolves global patterns of mushroom evolution.</title>
        <authorList>
            <person name="Varga T."/>
            <person name="Krizsan K."/>
            <person name="Foldi C."/>
            <person name="Dima B."/>
            <person name="Sanchez-Garcia M."/>
            <person name="Sanchez-Ramirez S."/>
            <person name="Szollosi G.J."/>
            <person name="Szarkandi J.G."/>
            <person name="Papp V."/>
            <person name="Albert L."/>
            <person name="Andreopoulos W."/>
            <person name="Angelini C."/>
            <person name="Antonin V."/>
            <person name="Barry K.W."/>
            <person name="Bougher N.L."/>
            <person name="Buchanan P."/>
            <person name="Buyck B."/>
            <person name="Bense V."/>
            <person name="Catcheside P."/>
            <person name="Chovatia M."/>
            <person name="Cooper J."/>
            <person name="Damon W."/>
            <person name="Desjardin D."/>
            <person name="Finy P."/>
            <person name="Geml J."/>
            <person name="Haridas S."/>
            <person name="Hughes K."/>
            <person name="Justo A."/>
            <person name="Karasinski D."/>
            <person name="Kautmanova I."/>
            <person name="Kiss B."/>
            <person name="Kocsube S."/>
            <person name="Kotiranta H."/>
            <person name="LaButti K.M."/>
            <person name="Lechner B.E."/>
            <person name="Liimatainen K."/>
            <person name="Lipzen A."/>
            <person name="Lukacs Z."/>
            <person name="Mihaltcheva S."/>
            <person name="Morgado L.N."/>
            <person name="Niskanen T."/>
            <person name="Noordeloos M.E."/>
            <person name="Ohm R.A."/>
            <person name="Ortiz-Santana B."/>
            <person name="Ovrebo C."/>
            <person name="Racz N."/>
            <person name="Riley R."/>
            <person name="Savchenko A."/>
            <person name="Shiryaev A."/>
            <person name="Soop K."/>
            <person name="Spirin V."/>
            <person name="Szebenyi C."/>
            <person name="Tomsovsky M."/>
            <person name="Tulloss R.E."/>
            <person name="Uehling J."/>
            <person name="Grigoriev I.V."/>
            <person name="Vagvolgyi C."/>
            <person name="Papp T."/>
            <person name="Martin F.M."/>
            <person name="Miettinen O."/>
            <person name="Hibbett D.S."/>
            <person name="Nagy L.G."/>
        </authorList>
    </citation>
    <scope>NUCLEOTIDE SEQUENCE [LARGE SCALE GENOMIC DNA]</scope>
    <source>
        <strain evidence="6 7">HHB13444</strain>
    </source>
</reference>